<proteinExistence type="predicted"/>
<protein>
    <submittedName>
        <fullName evidence="1">Uncharacterized protein</fullName>
    </submittedName>
</protein>
<organism evidence="1 2">
    <name type="scientific">Prorocentrum cordatum</name>
    <dbReference type="NCBI Taxonomy" id="2364126"/>
    <lineage>
        <taxon>Eukaryota</taxon>
        <taxon>Sar</taxon>
        <taxon>Alveolata</taxon>
        <taxon>Dinophyceae</taxon>
        <taxon>Prorocentrales</taxon>
        <taxon>Prorocentraceae</taxon>
        <taxon>Prorocentrum</taxon>
    </lineage>
</organism>
<dbReference type="Proteomes" id="UP001189429">
    <property type="component" value="Unassembled WGS sequence"/>
</dbReference>
<keyword evidence="2" id="KW-1185">Reference proteome</keyword>
<gene>
    <name evidence="1" type="ORF">PCOR1329_LOCUS71907</name>
</gene>
<reference evidence="1" key="1">
    <citation type="submission" date="2023-10" db="EMBL/GenBank/DDBJ databases">
        <authorList>
            <person name="Chen Y."/>
            <person name="Shah S."/>
            <person name="Dougan E. K."/>
            <person name="Thang M."/>
            <person name="Chan C."/>
        </authorList>
    </citation>
    <scope>NUCLEOTIDE SEQUENCE [LARGE SCALE GENOMIC DNA]</scope>
</reference>
<evidence type="ECO:0000313" key="1">
    <source>
        <dbReference type="EMBL" id="CAK0892179.1"/>
    </source>
</evidence>
<name>A0ABN9X3I1_9DINO</name>
<sequence length="205" mass="21873">MAAGADGEDGLADAGTYGRHVELTASAVLRGRFGLDRNELGEWYPIEYVKDEDAGSWKDGKLVAADCLRPPMSRLDDRLFPIVEGAPTTPGEMLGGAPAAAASVGAEAQEDLRTCWIDVDETGARFKERRKVVQEGTQEVPTLHLAGTYDQVNMGALASLEVVARRLLQYTEANAHGADQADWGAAKHLAGTSNPLDLVPDALRS</sequence>
<accession>A0ABN9X3I1</accession>
<dbReference type="EMBL" id="CAUYUJ010019574">
    <property type="protein sequence ID" value="CAK0892179.1"/>
    <property type="molecule type" value="Genomic_DNA"/>
</dbReference>
<evidence type="ECO:0000313" key="2">
    <source>
        <dbReference type="Proteomes" id="UP001189429"/>
    </source>
</evidence>
<comment type="caution">
    <text evidence="1">The sequence shown here is derived from an EMBL/GenBank/DDBJ whole genome shotgun (WGS) entry which is preliminary data.</text>
</comment>